<feature type="compositionally biased region" description="Basic and acidic residues" evidence="1">
    <location>
        <begin position="256"/>
        <end position="293"/>
    </location>
</feature>
<evidence type="ECO:0000313" key="3">
    <source>
        <dbReference type="Proteomes" id="UP000419017"/>
    </source>
</evidence>
<organism evidence="2 3">
    <name type="scientific">Oceanivirga miroungae</name>
    <dbReference type="NCBI Taxonomy" id="1130046"/>
    <lineage>
        <taxon>Bacteria</taxon>
        <taxon>Fusobacteriati</taxon>
        <taxon>Fusobacteriota</taxon>
        <taxon>Fusobacteriia</taxon>
        <taxon>Fusobacteriales</taxon>
        <taxon>Leptotrichiaceae</taxon>
        <taxon>Oceanivirga</taxon>
    </lineage>
</organism>
<dbReference type="AlphaFoldDB" id="A0A6I8M7D4"/>
<dbReference type="Pfam" id="PF14107">
    <property type="entry name" value="DUF4280"/>
    <property type="match status" value="1"/>
</dbReference>
<dbReference type="EMBL" id="CABWIB010000001">
    <property type="protein sequence ID" value="VWL85326.1"/>
    <property type="molecule type" value="Genomic_DNA"/>
</dbReference>
<accession>A0A6I8M7D4</accession>
<name>A0A6I8M7D4_9FUSO</name>
<gene>
    <name evidence="2" type="ORF">OMES3154_00610</name>
</gene>
<evidence type="ECO:0000313" key="2">
    <source>
        <dbReference type="EMBL" id="VWL85326.1"/>
    </source>
</evidence>
<protein>
    <recommendedName>
        <fullName evidence="4">DUF4280 domain-containing protein</fullName>
    </recommendedName>
</protein>
<proteinExistence type="predicted"/>
<dbReference type="InterPro" id="IPR025460">
    <property type="entry name" value="DUF4280"/>
</dbReference>
<evidence type="ECO:0000256" key="1">
    <source>
        <dbReference type="SAM" id="MobiDB-lite"/>
    </source>
</evidence>
<dbReference type="Proteomes" id="UP000419017">
    <property type="component" value="Unassembled WGS sequence"/>
</dbReference>
<sequence>MELKYFENEKIPDEIEKFYDDLANIYLKKEYDSGAKENGELDKENIGRYMLSELDISLVDKNIDVDFLVYSTDGYKKQDEIILNYDKYILLKELKNIIENYLNEVIDLSNFKNMDEKYKATMKVTLPGLLIATHKFNIRKLTKLFKEKTIYLDENNIPITWYIDDKDYDLSFLVEDLYELVFPNYDDENDDIEIDENKEFVGNKTNDIVKELEKTEKKDSKLLKFLQGIGKKALDVGGEIAKTYIIERIKKEFSSDENKDERKEDKKEERKEKEKENKNIEEKKQVKKEEIKKKNNKNKSYRVDKNKKNLEKINKKFSKDYGLDNLVKYFLDVTNRIANKKEKKVLNEVLKAENENNNEVVNQDKTKEYKSIEKKPITTVEYIYNIASNSNNPLESIEKSLKYLSAKYEKSNVSNISDITKETIKRGVKALYIDTIKKLTDDDLKNNKDKLVLDLGLVDVDEIPININSSNLLDIKKTYEYKLVKLIKDMNLVDKSFSKKAFVRKYVKTRRLLDNIQIKIVKALCKLENENFDNVVDNDKNIFCKYIIYLDQTVKGLSDYEYTMFSKLEKKVNITSLVIYLVKSKYSFKDESIIYISNELKGLKYSKYVKSDSKNIDSVKIKKIFPNFGSLEENFNLRKSPNISSFYEELYDNKKDLKKYFVCDGATLSCKFSNSTTSLICKNTSKYIEGKNIATIENKDIIPFSNCSINPDGICKPQLKNWEKKSDELVDNIPVLISDSFSFCSLGGVINIVDANQKKSGISEFDKKTLEKKYYINDYAVIDADFVLEFCDLFFNLEDRNIYNNIRSINALENSVLNYLRLKFKAKKDELNLENENTIAAVNQYEKKIINIYDLKKYTKGYYLGLIKYENKENDKIIKESMRLSKLIPIIFLKKVFDRLDVIYMPYDSIDIKNEKKASWMKAVLKSLNNNKLSNKKNFNLFFVLSTINNGLYTDDINIFLSDKIDKYYEKIDEVIYGSVILFKNDSNTYYIAFLISKTKEGYYVIGGDNNGKVKKSFHKSAMLVNMFWPK</sequence>
<feature type="region of interest" description="Disordered" evidence="1">
    <location>
        <begin position="256"/>
        <end position="306"/>
    </location>
</feature>
<keyword evidence="3" id="KW-1185">Reference proteome</keyword>
<dbReference type="RefSeq" id="WP_156683333.1">
    <property type="nucleotide sequence ID" value="NZ_CABWIB010000001.1"/>
</dbReference>
<evidence type="ECO:0008006" key="4">
    <source>
        <dbReference type="Google" id="ProtNLM"/>
    </source>
</evidence>
<reference evidence="2 3" key="1">
    <citation type="submission" date="2019-10" db="EMBL/GenBank/DDBJ databases">
        <authorList>
            <person name="Blom J."/>
        </authorList>
    </citation>
    <scope>NUCLEOTIDE SEQUENCE [LARGE SCALE GENOMIC DNA]</scope>
    <source>
        <strain evidence="2 3">ES3154-GLU</strain>
    </source>
</reference>